<proteinExistence type="inferred from homology"/>
<evidence type="ECO:0000313" key="8">
    <source>
        <dbReference type="Proteomes" id="UP000256645"/>
    </source>
</evidence>
<evidence type="ECO:0000256" key="4">
    <source>
        <dbReference type="ARBA" id="ARBA00023239"/>
    </source>
</evidence>
<accession>A0A3D8S0L6</accession>
<dbReference type="InterPro" id="IPR015424">
    <property type="entry name" value="PyrdxlP-dep_Trfase"/>
</dbReference>
<evidence type="ECO:0000313" key="7">
    <source>
        <dbReference type="EMBL" id="RDW79816.1"/>
    </source>
</evidence>
<dbReference type="InterPro" id="IPR010977">
    <property type="entry name" value="Aromatic_deC"/>
</dbReference>
<dbReference type="PANTHER" id="PTHR11999">
    <property type="entry name" value="GROUP II PYRIDOXAL-5-PHOSPHATE DECARBOXYLASE"/>
    <property type="match status" value="1"/>
</dbReference>
<organism evidence="7 8">
    <name type="scientific">Coleophoma cylindrospora</name>
    <dbReference type="NCBI Taxonomy" id="1849047"/>
    <lineage>
        <taxon>Eukaryota</taxon>
        <taxon>Fungi</taxon>
        <taxon>Dikarya</taxon>
        <taxon>Ascomycota</taxon>
        <taxon>Pezizomycotina</taxon>
        <taxon>Leotiomycetes</taxon>
        <taxon>Helotiales</taxon>
        <taxon>Dermateaceae</taxon>
        <taxon>Coleophoma</taxon>
    </lineage>
</organism>
<comment type="caution">
    <text evidence="7">The sequence shown here is derived from an EMBL/GenBank/DDBJ whole genome shotgun (WGS) entry which is preliminary data.</text>
</comment>
<reference evidence="7 8" key="1">
    <citation type="journal article" date="2018" name="IMA Fungus">
        <title>IMA Genome-F 9: Draft genome sequence of Annulohypoxylon stygium, Aspergillus mulundensis, Berkeleyomyces basicola (syn. Thielaviopsis basicola), Ceratocystis smalleyi, two Cercospora beticola strains, Coleophoma cylindrospora, Fusarium fracticaudum, Phialophora cf. hyalina, and Morchella septimelata.</title>
        <authorList>
            <person name="Wingfield B.D."/>
            <person name="Bills G.F."/>
            <person name="Dong Y."/>
            <person name="Huang W."/>
            <person name="Nel W.J."/>
            <person name="Swalarsk-Parry B.S."/>
            <person name="Vaghefi N."/>
            <person name="Wilken P.M."/>
            <person name="An Z."/>
            <person name="de Beer Z.W."/>
            <person name="De Vos L."/>
            <person name="Chen L."/>
            <person name="Duong T.A."/>
            <person name="Gao Y."/>
            <person name="Hammerbacher A."/>
            <person name="Kikkert J.R."/>
            <person name="Li Y."/>
            <person name="Li H."/>
            <person name="Li K."/>
            <person name="Li Q."/>
            <person name="Liu X."/>
            <person name="Ma X."/>
            <person name="Naidoo K."/>
            <person name="Pethybridge S.J."/>
            <person name="Sun J."/>
            <person name="Steenkamp E.T."/>
            <person name="van der Nest M.A."/>
            <person name="van Wyk S."/>
            <person name="Wingfield M.J."/>
            <person name="Xiong C."/>
            <person name="Yue Q."/>
            <person name="Zhang X."/>
        </authorList>
    </citation>
    <scope>NUCLEOTIDE SEQUENCE [LARGE SCALE GENOMIC DNA]</scope>
    <source>
        <strain evidence="7 8">BP6252</strain>
    </source>
</reference>
<dbReference type="SUPFAM" id="SSF53383">
    <property type="entry name" value="PLP-dependent transferases"/>
    <property type="match status" value="1"/>
</dbReference>
<evidence type="ECO:0000256" key="6">
    <source>
        <dbReference type="RuleBase" id="RU000382"/>
    </source>
</evidence>
<evidence type="ECO:0000256" key="1">
    <source>
        <dbReference type="ARBA" id="ARBA00001933"/>
    </source>
</evidence>
<comment type="similarity">
    <text evidence="2 6">Belongs to the group II decarboxylase family.</text>
</comment>
<dbReference type="Proteomes" id="UP000256645">
    <property type="component" value="Unassembled WGS sequence"/>
</dbReference>
<dbReference type="EMBL" id="PDLM01000004">
    <property type="protein sequence ID" value="RDW79816.1"/>
    <property type="molecule type" value="Genomic_DNA"/>
</dbReference>
<evidence type="ECO:0000256" key="2">
    <source>
        <dbReference type="ARBA" id="ARBA00009533"/>
    </source>
</evidence>
<dbReference type="AlphaFoldDB" id="A0A3D8S0L6"/>
<comment type="cofactor">
    <cofactor evidence="1 5 6">
        <name>pyridoxal 5'-phosphate</name>
        <dbReference type="ChEBI" id="CHEBI:597326"/>
    </cofactor>
</comment>
<dbReference type="OrthoDB" id="2161780at2759"/>
<evidence type="ECO:0000256" key="5">
    <source>
        <dbReference type="PIRSR" id="PIRSR602129-50"/>
    </source>
</evidence>
<dbReference type="PANTHER" id="PTHR11999:SF165">
    <property type="entry name" value="DECARBOXYLASE, PUTATIVE (AFU_ORTHOLOGUE AFUA_2G04980)-RELATED"/>
    <property type="match status" value="1"/>
</dbReference>
<protein>
    <submittedName>
        <fullName evidence="7">Uncharacterized protein</fullName>
    </submittedName>
</protein>
<keyword evidence="4 6" id="KW-0456">Lyase</keyword>
<dbReference type="InterPro" id="IPR015422">
    <property type="entry name" value="PyrdxlP-dep_Trfase_small"/>
</dbReference>
<evidence type="ECO:0000256" key="3">
    <source>
        <dbReference type="ARBA" id="ARBA00022898"/>
    </source>
</evidence>
<name>A0A3D8S0L6_9HELO</name>
<dbReference type="GO" id="GO:0005737">
    <property type="term" value="C:cytoplasm"/>
    <property type="evidence" value="ECO:0007669"/>
    <property type="project" value="TreeGrafter"/>
</dbReference>
<dbReference type="Gene3D" id="3.90.1150.10">
    <property type="entry name" value="Aspartate Aminotransferase, domain 1"/>
    <property type="match status" value="1"/>
</dbReference>
<gene>
    <name evidence="7" type="ORF">BP6252_04454</name>
</gene>
<feature type="modified residue" description="N6-(pyridoxal phosphate)lysine" evidence="5">
    <location>
        <position position="317"/>
    </location>
</feature>
<keyword evidence="8" id="KW-1185">Reference proteome</keyword>
<dbReference type="STRING" id="1849047.A0A3D8S0L6"/>
<dbReference type="GO" id="GO:0030170">
    <property type="term" value="F:pyridoxal phosphate binding"/>
    <property type="evidence" value="ECO:0007669"/>
    <property type="project" value="InterPro"/>
</dbReference>
<dbReference type="GO" id="GO:0019752">
    <property type="term" value="P:carboxylic acid metabolic process"/>
    <property type="evidence" value="ECO:0007669"/>
    <property type="project" value="InterPro"/>
</dbReference>
<sequence length="491" mass="52237">MAFSVSSSFERIRTVLDATPGDALPSLAALTAAADSLPASLPYNGLGEEATTTHLLQEVAPGFNGPKTSANYYGFVTGGVLPIAEVADNIVTAFDQNVQVHLPDQSVSTVVEDRALTMLIELLGIGSPDQWLGRTFTTGATGANTLGLACGREAIIAKRLESAGEHQGVGELGLLRACAKAGITEVQVLTSIGHSSLYKAASIVGLGRASVKTISGANPWEIDLQALEQKLKLAESGCVSIVAISAGEVNTGKFATDGLKTMQEIRKLCDEYGAWLHVDGAFGLFARCLPDTPEFSALRTAASGLELADSITGDGHKMLNVPYDCGFFLTRSGAILPQTFQNPNAAYLSAGPSSIPSPLNIGLENSRRFRALPVYAVLVSYGLVGLQEMFVRQVRLARGIASFLYGHGAYEVLATDGKDFEDTHIVVLFRAKDETTNAELVKRINGTRKIYVSGTAWDGKPAVRFAVSTWKVDVERDLELVKKVLDDVVRS</sequence>
<dbReference type="GO" id="GO:0016831">
    <property type="term" value="F:carboxy-lyase activity"/>
    <property type="evidence" value="ECO:0007669"/>
    <property type="project" value="TreeGrafter"/>
</dbReference>
<keyword evidence="3 5" id="KW-0663">Pyridoxal phosphate</keyword>
<dbReference type="Pfam" id="PF00282">
    <property type="entry name" value="Pyridoxal_deC"/>
    <property type="match status" value="1"/>
</dbReference>
<dbReference type="Gene3D" id="3.40.640.10">
    <property type="entry name" value="Type I PLP-dependent aspartate aminotransferase-like (Major domain)"/>
    <property type="match status" value="1"/>
</dbReference>
<dbReference type="InterPro" id="IPR002129">
    <property type="entry name" value="PyrdxlP-dep_de-COase"/>
</dbReference>
<dbReference type="InterPro" id="IPR015421">
    <property type="entry name" value="PyrdxlP-dep_Trfase_major"/>
</dbReference>